<evidence type="ECO:0000313" key="1">
    <source>
        <dbReference type="EMBL" id="CAF0703551.1"/>
    </source>
</evidence>
<reference evidence="1" key="1">
    <citation type="submission" date="2021-02" db="EMBL/GenBank/DDBJ databases">
        <authorList>
            <person name="Cremers G."/>
            <person name="Picone N."/>
        </authorList>
    </citation>
    <scope>NUCLEOTIDE SEQUENCE</scope>
    <source>
        <strain evidence="1">PQ17</strain>
    </source>
</reference>
<name>A0A8J2FTM2_9BACT</name>
<dbReference type="Proteomes" id="UP000663859">
    <property type="component" value="Unassembled WGS sequence"/>
</dbReference>
<comment type="caution">
    <text evidence="1">The sequence shown here is derived from an EMBL/GenBank/DDBJ whole genome shotgun (WGS) entry which is preliminary data.</text>
</comment>
<protein>
    <submittedName>
        <fullName evidence="1">Uncharacterized protein</fullName>
    </submittedName>
</protein>
<proteinExistence type="predicted"/>
<dbReference type="EMBL" id="CAJNOB010000056">
    <property type="protein sequence ID" value="CAF0703551.1"/>
    <property type="molecule type" value="Genomic_DNA"/>
</dbReference>
<sequence>MVEVDAKISLGLDLKVHTPVISQKLKHMIEKGYARSNLGLPWTIQVEFDVDGSLAGFPLDRSLSFFHERLTRKVSHSGRKAITIVPA</sequence>
<organism evidence="1 2">
    <name type="scientific">Candidatus Methylacidithermus pantelleriae</name>
    <dbReference type="NCBI Taxonomy" id="2744239"/>
    <lineage>
        <taxon>Bacteria</taxon>
        <taxon>Pseudomonadati</taxon>
        <taxon>Verrucomicrobiota</taxon>
        <taxon>Methylacidiphilae</taxon>
        <taxon>Methylacidiphilales</taxon>
        <taxon>Methylacidiphilaceae</taxon>
        <taxon>Candidatus Methylacidithermus</taxon>
    </lineage>
</organism>
<gene>
    <name evidence="1" type="ORF">MPNT_60029</name>
</gene>
<keyword evidence="2" id="KW-1185">Reference proteome</keyword>
<accession>A0A8J2FTM2</accession>
<evidence type="ECO:0000313" key="2">
    <source>
        <dbReference type="Proteomes" id="UP000663859"/>
    </source>
</evidence>
<dbReference type="AlphaFoldDB" id="A0A8J2FTM2"/>